<dbReference type="PANTHER" id="PTHR10740">
    <property type="entry name" value="TRANSFORMING GROWTH FACTOR ALPHA"/>
    <property type="match status" value="1"/>
</dbReference>
<dbReference type="Proteomes" id="UP001153269">
    <property type="component" value="Unassembled WGS sequence"/>
</dbReference>
<keyword evidence="1 3" id="KW-0245">EGF-like domain</keyword>
<keyword evidence="2 3" id="KW-1015">Disulfide bond</keyword>
<keyword evidence="9" id="KW-1185">Reference proteome</keyword>
<dbReference type="GO" id="GO:0008284">
    <property type="term" value="P:positive regulation of cell population proliferation"/>
    <property type="evidence" value="ECO:0007669"/>
    <property type="project" value="TreeGrafter"/>
</dbReference>
<dbReference type="AlphaFoldDB" id="A0A9N7VMV2"/>
<dbReference type="PANTHER" id="PTHR10740:SF3">
    <property type="entry name" value="PROBETACELLULIN"/>
    <property type="match status" value="1"/>
</dbReference>
<proteinExistence type="predicted"/>
<feature type="region of interest" description="Disordered" evidence="4">
    <location>
        <begin position="155"/>
        <end position="182"/>
    </location>
</feature>
<dbReference type="SUPFAM" id="SSF57196">
    <property type="entry name" value="EGF/Laminin"/>
    <property type="match status" value="1"/>
</dbReference>
<comment type="caution">
    <text evidence="8">The sequence shown here is derived from an EMBL/GenBank/DDBJ whole genome shotgun (WGS) entry which is preliminary data.</text>
</comment>
<dbReference type="EMBL" id="CADEAL010004128">
    <property type="protein sequence ID" value="CAB1452439.1"/>
    <property type="molecule type" value="Genomic_DNA"/>
</dbReference>
<evidence type="ECO:0000256" key="3">
    <source>
        <dbReference type="PROSITE-ProRule" id="PRU00076"/>
    </source>
</evidence>
<feature type="transmembrane region" description="Helical" evidence="5">
    <location>
        <begin position="114"/>
        <end position="137"/>
    </location>
</feature>
<gene>
    <name evidence="8" type="ORF">PLEPLA_LOCUS40189</name>
</gene>
<evidence type="ECO:0000256" key="4">
    <source>
        <dbReference type="SAM" id="MobiDB-lite"/>
    </source>
</evidence>
<protein>
    <recommendedName>
        <fullName evidence="7">EGF-like domain-containing protein</fullName>
    </recommendedName>
</protein>
<dbReference type="GO" id="GO:0005615">
    <property type="term" value="C:extracellular space"/>
    <property type="evidence" value="ECO:0007669"/>
    <property type="project" value="TreeGrafter"/>
</dbReference>
<evidence type="ECO:0000259" key="7">
    <source>
        <dbReference type="PROSITE" id="PS50026"/>
    </source>
</evidence>
<organism evidence="8 9">
    <name type="scientific">Pleuronectes platessa</name>
    <name type="common">European plaice</name>
    <dbReference type="NCBI Taxonomy" id="8262"/>
    <lineage>
        <taxon>Eukaryota</taxon>
        <taxon>Metazoa</taxon>
        <taxon>Chordata</taxon>
        <taxon>Craniata</taxon>
        <taxon>Vertebrata</taxon>
        <taxon>Euteleostomi</taxon>
        <taxon>Actinopterygii</taxon>
        <taxon>Neopterygii</taxon>
        <taxon>Teleostei</taxon>
        <taxon>Neoteleostei</taxon>
        <taxon>Acanthomorphata</taxon>
        <taxon>Carangaria</taxon>
        <taxon>Pleuronectiformes</taxon>
        <taxon>Pleuronectoidei</taxon>
        <taxon>Pleuronectidae</taxon>
        <taxon>Pleuronectes</taxon>
    </lineage>
</organism>
<evidence type="ECO:0000256" key="5">
    <source>
        <dbReference type="SAM" id="Phobius"/>
    </source>
</evidence>
<dbReference type="PROSITE" id="PS00022">
    <property type="entry name" value="EGF_1"/>
    <property type="match status" value="1"/>
</dbReference>
<evidence type="ECO:0000256" key="6">
    <source>
        <dbReference type="SAM" id="SignalP"/>
    </source>
</evidence>
<feature type="chain" id="PRO_5040264038" description="EGF-like domain-containing protein" evidence="6">
    <location>
        <begin position="24"/>
        <end position="182"/>
    </location>
</feature>
<feature type="domain" description="EGF-like" evidence="7">
    <location>
        <begin position="60"/>
        <end position="100"/>
    </location>
</feature>
<evidence type="ECO:0000313" key="8">
    <source>
        <dbReference type="EMBL" id="CAB1452439.1"/>
    </source>
</evidence>
<dbReference type="GO" id="GO:0045840">
    <property type="term" value="P:positive regulation of mitotic nuclear division"/>
    <property type="evidence" value="ECO:0007669"/>
    <property type="project" value="TreeGrafter"/>
</dbReference>
<keyword evidence="5" id="KW-0812">Transmembrane</keyword>
<dbReference type="InterPro" id="IPR000742">
    <property type="entry name" value="EGF"/>
</dbReference>
<keyword evidence="5" id="KW-0472">Membrane</keyword>
<accession>A0A9N7VMV2</accession>
<keyword evidence="5" id="KW-1133">Transmembrane helix</keyword>
<feature type="disulfide bond" evidence="3">
    <location>
        <begin position="90"/>
        <end position="99"/>
    </location>
</feature>
<dbReference type="PRINTS" id="PR00009">
    <property type="entry name" value="EGFTGF"/>
</dbReference>
<sequence>MAKVYRLYVGIITALAFCKYCIAEGNATVESTNPTIDDCHHHGNRDNCTDPRDTEPWGGHFSRCPEELTHYCIHGECRYIEEQKAPSCRCHKGFIGSRCGQLDLDWRKGEKQQIIIACVIGGLVLLILLIVFICVCSHRRSRLCPWRGRRREERRNGSEKLGMMDTHTVPPDSTAPPETDTV</sequence>
<comment type="caution">
    <text evidence="3">Lacks conserved residue(s) required for the propagation of feature annotation.</text>
</comment>
<name>A0A9N7VMV2_PLEPL</name>
<dbReference type="PROSITE" id="PS01186">
    <property type="entry name" value="EGF_2"/>
    <property type="match status" value="1"/>
</dbReference>
<dbReference type="GO" id="GO:0008083">
    <property type="term" value="F:growth factor activity"/>
    <property type="evidence" value="ECO:0007669"/>
    <property type="project" value="TreeGrafter"/>
</dbReference>
<dbReference type="GO" id="GO:0007173">
    <property type="term" value="P:epidermal growth factor receptor signaling pathway"/>
    <property type="evidence" value="ECO:0007669"/>
    <property type="project" value="TreeGrafter"/>
</dbReference>
<evidence type="ECO:0000313" key="9">
    <source>
        <dbReference type="Proteomes" id="UP001153269"/>
    </source>
</evidence>
<feature type="signal peptide" evidence="6">
    <location>
        <begin position="1"/>
        <end position="23"/>
    </location>
</feature>
<keyword evidence="6" id="KW-0732">Signal</keyword>
<reference evidence="8" key="1">
    <citation type="submission" date="2020-03" db="EMBL/GenBank/DDBJ databases">
        <authorList>
            <person name="Weist P."/>
        </authorList>
    </citation>
    <scope>NUCLEOTIDE SEQUENCE</scope>
</reference>
<evidence type="ECO:0000256" key="2">
    <source>
        <dbReference type="ARBA" id="ARBA00023157"/>
    </source>
</evidence>
<dbReference type="GO" id="GO:0005154">
    <property type="term" value="F:epidermal growth factor receptor binding"/>
    <property type="evidence" value="ECO:0007669"/>
    <property type="project" value="TreeGrafter"/>
</dbReference>
<dbReference type="PROSITE" id="PS50026">
    <property type="entry name" value="EGF_3"/>
    <property type="match status" value="1"/>
</dbReference>
<dbReference type="Gene3D" id="2.10.25.10">
    <property type="entry name" value="Laminin"/>
    <property type="match status" value="1"/>
</dbReference>
<evidence type="ECO:0000256" key="1">
    <source>
        <dbReference type="ARBA" id="ARBA00022536"/>
    </source>
</evidence>